<dbReference type="Proteomes" id="UP000182057">
    <property type="component" value="Unassembled WGS sequence"/>
</dbReference>
<keyword evidence="4 7" id="KW-0812">Transmembrane</keyword>
<comment type="subcellular location">
    <subcellularLocation>
        <location evidence="1 7">Cell outer membrane</location>
        <topology evidence="1 7">Multi-pass membrane protein</topology>
    </subcellularLocation>
</comment>
<dbReference type="Pfam" id="PF13715">
    <property type="entry name" value="CarbopepD_reg_2"/>
    <property type="match status" value="1"/>
</dbReference>
<evidence type="ECO:0000313" key="10">
    <source>
        <dbReference type="EMBL" id="SCQ24109.1"/>
    </source>
</evidence>
<sequence length="1154" mass="128674" precursor="true">MAKKHLSKNPDKRNPSFRNLFRCTNMFVLSFLLASGSIHAGVLSEQENKVSLEKNNVCLEQIIHEIESQSGYLFIYSGDVDIKHEYSLNVRQQGIRETLQELFGNSGIKYRIDGSYIVLSKDKQEAAKQSVTQASRRLSGKVVDAEGQPVIGANVVEKGTGHGVITDIDGHFSLEVPEKAVLQISYIGYVTQEIPVRNRKDFSIVLEDDTKLLDEVVVVGYGTQKKVSVTGSVVQIQGKELLKNPVSNISSMLTGRLPGITSTQVSGQPGSDDASILVRGFSTTGNNAPIILVDGVQRSYNQLDPYEIESVTILKDASAAAVYGMQAANGVILVTTRKGVAQKTKITYSTSFSANENTAFPKFLDGPQYAYYYNKAREMDGRDPLFTEEDVNKMRNGDPSGKLGNTNWLDEIFQTGHTQHHNIAVNGGNENVKYYVMAGYYNQKGNIKNFDFERYNIRSNVDANITKNLSLSLDIGARLEERKAPALDAGQGGGIKGSAHSYSILRQAVKALPFLPKEYEGVPTGSKVNPIPMNPIAARDLSGYNNTTMAVLQSNLSLKWNIPHIKGLHVKAMLSYDHDYTYGKNFKNTYELMGADITQLHTDKFYTKNNFQAISRPSLTESMGRASRFTGQYSINYANTFGDHDVTGLFLYEHSDRRFNKFHVSGIDLDILGLEELDLMNKISDIGKGFGGESKTSPRAGYVGRITYAYKQKYLAELSGRYDGSYKFAKNKRWDFFPALSLGWRISNEDFFKNNSNLSFVDDLKIKASYGKLGNDAAVDPFSYLSYMKFISENASVIFGETPQRALMTDVVASPDMLWEVATTYNFGLESMFWGGKLGVEFDAFYKVTSDILRKPSSYPPSVGKYYPIYVNEGIVDSRGFELTLSHNNRINDLNYRIRANVSWARSKIIKWDQSPNIPYWQKNNGRTVGQKEGFIALGLFQSEEEIANSAVVAGKPTRPGDIKYKDLNGDGKITYDQDRTFIGKSNYPELIAGLNLGADWRGFDFSALFQGGAMSDVALMGSYYGVGWDNTQFTRPFYGGGNSPVYLMEGAWRPDNPNAKYPRLTLEPDNNGYANTLWLIDGSYVRLKSVQLGYSIPRRMIQKIGADNLRLYVSGSNLFTLSHMPYIDPEAPDVNNGYYPQQKTYSIGLNITF</sequence>
<name>A0A1D3UV55_TANFO</name>
<keyword evidence="6 7" id="KW-0998">Cell outer membrane</keyword>
<dbReference type="InterPro" id="IPR011662">
    <property type="entry name" value="Secretin/TonB_short_N"/>
</dbReference>
<dbReference type="Gene3D" id="2.40.170.20">
    <property type="entry name" value="TonB-dependent receptor, beta-barrel domain"/>
    <property type="match status" value="1"/>
</dbReference>
<dbReference type="AlphaFoldDB" id="A0A1D3UV55"/>
<proteinExistence type="inferred from homology"/>
<dbReference type="InterPro" id="IPR037066">
    <property type="entry name" value="Plug_dom_sf"/>
</dbReference>
<evidence type="ECO:0000259" key="9">
    <source>
        <dbReference type="SMART" id="SM00965"/>
    </source>
</evidence>
<feature type="chain" id="PRO_5008922753" evidence="8">
    <location>
        <begin position="41"/>
        <end position="1154"/>
    </location>
</feature>
<reference evidence="10 11" key="1">
    <citation type="submission" date="2016-09" db="EMBL/GenBank/DDBJ databases">
        <authorList>
            <person name="Capua I."/>
            <person name="De Benedictis P."/>
            <person name="Joannis T."/>
            <person name="Lombin L.H."/>
            <person name="Cattoli G."/>
        </authorList>
    </citation>
    <scope>NUCLEOTIDE SEQUENCE [LARGE SCALE GENOMIC DNA]</scope>
    <source>
        <strain evidence="10 11">UB20</strain>
    </source>
</reference>
<protein>
    <submittedName>
        <fullName evidence="10">TonB-dependent receptor SusC</fullName>
    </submittedName>
</protein>
<dbReference type="InterPro" id="IPR039426">
    <property type="entry name" value="TonB-dep_rcpt-like"/>
</dbReference>
<accession>A0A1D3UV55</accession>
<evidence type="ECO:0000256" key="5">
    <source>
        <dbReference type="ARBA" id="ARBA00023136"/>
    </source>
</evidence>
<dbReference type="NCBIfam" id="TIGR04056">
    <property type="entry name" value="OMP_RagA_SusC"/>
    <property type="match status" value="1"/>
</dbReference>
<dbReference type="Gene3D" id="2.170.130.10">
    <property type="entry name" value="TonB-dependent receptor, plug domain"/>
    <property type="match status" value="1"/>
</dbReference>
<dbReference type="SUPFAM" id="SSF49464">
    <property type="entry name" value="Carboxypeptidase regulatory domain-like"/>
    <property type="match status" value="1"/>
</dbReference>
<dbReference type="InterPro" id="IPR036942">
    <property type="entry name" value="Beta-barrel_TonB_sf"/>
</dbReference>
<evidence type="ECO:0000313" key="11">
    <source>
        <dbReference type="Proteomes" id="UP000182057"/>
    </source>
</evidence>
<evidence type="ECO:0000256" key="2">
    <source>
        <dbReference type="ARBA" id="ARBA00022448"/>
    </source>
</evidence>
<keyword evidence="10" id="KW-0675">Receptor</keyword>
<dbReference type="InterPro" id="IPR023997">
    <property type="entry name" value="TonB-dep_OMP_SusC/RagA_CS"/>
</dbReference>
<dbReference type="Gene3D" id="2.60.40.1120">
    <property type="entry name" value="Carboxypeptidase-like, regulatory domain"/>
    <property type="match status" value="1"/>
</dbReference>
<dbReference type="EMBL" id="FMMM01000078">
    <property type="protein sequence ID" value="SCQ24109.1"/>
    <property type="molecule type" value="Genomic_DNA"/>
</dbReference>
<evidence type="ECO:0000256" key="7">
    <source>
        <dbReference type="PROSITE-ProRule" id="PRU01360"/>
    </source>
</evidence>
<dbReference type="GO" id="GO:0009279">
    <property type="term" value="C:cell outer membrane"/>
    <property type="evidence" value="ECO:0007669"/>
    <property type="project" value="UniProtKB-SubCell"/>
</dbReference>
<dbReference type="InterPro" id="IPR012910">
    <property type="entry name" value="Plug_dom"/>
</dbReference>
<dbReference type="FunFam" id="2.170.130.10:FF:000003">
    <property type="entry name" value="SusC/RagA family TonB-linked outer membrane protein"/>
    <property type="match status" value="1"/>
</dbReference>
<dbReference type="Pfam" id="PF07715">
    <property type="entry name" value="Plug"/>
    <property type="match status" value="1"/>
</dbReference>
<dbReference type="InterPro" id="IPR008969">
    <property type="entry name" value="CarboxyPept-like_regulatory"/>
</dbReference>
<dbReference type="SMART" id="SM00965">
    <property type="entry name" value="STN"/>
    <property type="match status" value="1"/>
</dbReference>
<keyword evidence="3 7" id="KW-1134">Transmembrane beta strand</keyword>
<dbReference type="PROSITE" id="PS52016">
    <property type="entry name" value="TONB_DEPENDENT_REC_3"/>
    <property type="match status" value="1"/>
</dbReference>
<keyword evidence="5 7" id="KW-0472">Membrane</keyword>
<comment type="similarity">
    <text evidence="7">Belongs to the TonB-dependent receptor family.</text>
</comment>
<gene>
    <name evidence="10" type="primary">susC_40</name>
    <name evidence="10" type="ORF">TFUB20_02296</name>
</gene>
<feature type="signal peptide" evidence="8">
    <location>
        <begin position="1"/>
        <end position="40"/>
    </location>
</feature>
<keyword evidence="2 7" id="KW-0813">Transport</keyword>
<dbReference type="InterPro" id="IPR023996">
    <property type="entry name" value="TonB-dep_OMP_SusC/RagA"/>
</dbReference>
<evidence type="ECO:0000256" key="3">
    <source>
        <dbReference type="ARBA" id="ARBA00022452"/>
    </source>
</evidence>
<dbReference type="SUPFAM" id="SSF56935">
    <property type="entry name" value="Porins"/>
    <property type="match status" value="1"/>
</dbReference>
<dbReference type="OrthoDB" id="9768177at2"/>
<evidence type="ECO:0000256" key="1">
    <source>
        <dbReference type="ARBA" id="ARBA00004571"/>
    </source>
</evidence>
<evidence type="ECO:0000256" key="6">
    <source>
        <dbReference type="ARBA" id="ARBA00023237"/>
    </source>
</evidence>
<dbReference type="NCBIfam" id="TIGR04057">
    <property type="entry name" value="SusC_RagA_signa"/>
    <property type="match status" value="1"/>
</dbReference>
<dbReference type="RefSeq" id="WP_081328268.1">
    <property type="nucleotide sequence ID" value="NZ_FMMM01000078.1"/>
</dbReference>
<feature type="domain" description="Secretin/TonB short N-terminal" evidence="9">
    <location>
        <begin position="72"/>
        <end position="122"/>
    </location>
</feature>
<keyword evidence="8" id="KW-0732">Signal</keyword>
<evidence type="ECO:0000256" key="8">
    <source>
        <dbReference type="SAM" id="SignalP"/>
    </source>
</evidence>
<evidence type="ECO:0000256" key="4">
    <source>
        <dbReference type="ARBA" id="ARBA00022692"/>
    </source>
</evidence>
<dbReference type="Pfam" id="PF07660">
    <property type="entry name" value="STN"/>
    <property type="match status" value="1"/>
</dbReference>
<organism evidence="10 11">
    <name type="scientific">Tannerella forsythia</name>
    <name type="common">Bacteroides forsythus</name>
    <dbReference type="NCBI Taxonomy" id="28112"/>
    <lineage>
        <taxon>Bacteria</taxon>
        <taxon>Pseudomonadati</taxon>
        <taxon>Bacteroidota</taxon>
        <taxon>Bacteroidia</taxon>
        <taxon>Bacteroidales</taxon>
        <taxon>Tannerellaceae</taxon>
        <taxon>Tannerella</taxon>
    </lineage>
</organism>
<dbReference type="FunFam" id="2.60.40.1120:FF:000003">
    <property type="entry name" value="Outer membrane protein Omp121"/>
    <property type="match status" value="1"/>
</dbReference>